<proteinExistence type="predicted"/>
<dbReference type="InterPro" id="IPR016621">
    <property type="entry name" value="UCP014543"/>
</dbReference>
<dbReference type="Proteomes" id="UP000266301">
    <property type="component" value="Chromosome"/>
</dbReference>
<dbReference type="PIRSF" id="PIRSF014543">
    <property type="entry name" value="UCP014543"/>
    <property type="match status" value="1"/>
</dbReference>
<sequence>MLENKETILVYGFEKNDSILYDIVKKIGCKCIEVNKSMGKMTIGNILKASNSNKDNLNLTMREEKIILFNGFSDKRLNSTIDIIRNSFDKNPILAVVTETSINWAFKDLLDHLIEEREWFRKHQK</sequence>
<evidence type="ECO:0000313" key="1">
    <source>
        <dbReference type="EMBL" id="AYD41305.1"/>
    </source>
</evidence>
<reference evidence="1 2" key="1">
    <citation type="journal article" date="2019" name="Int. J. Syst. Evol. Microbiol.">
        <title>Clostridium fermenticellae sp. nov., isolated from the mud in a fermentation cellar for the production of the Chinese liquor, baijiu.</title>
        <authorList>
            <person name="Xu P.X."/>
            <person name="Chai L.J."/>
            <person name="Qiu T."/>
            <person name="Zhang X.J."/>
            <person name="Lu Z.M."/>
            <person name="Xiao C."/>
            <person name="Wang S.T."/>
            <person name="Shen C.H."/>
            <person name="Shi J.S."/>
            <person name="Xu Z.H."/>
        </authorList>
    </citation>
    <scope>NUCLEOTIDE SEQUENCE [LARGE SCALE GENOMIC DNA]</scope>
    <source>
        <strain evidence="1 2">JN500901</strain>
    </source>
</reference>
<protein>
    <submittedName>
        <fullName evidence="1">DUF3783 domain-containing protein</fullName>
    </submittedName>
</protein>
<dbReference type="OrthoDB" id="2053609at2"/>
<keyword evidence="2" id="KW-1185">Reference proteome</keyword>
<dbReference type="KEGG" id="cfer:D4Z93_12635"/>
<dbReference type="RefSeq" id="WP_119974024.1">
    <property type="nucleotide sequence ID" value="NZ_CP032416.1"/>
</dbReference>
<accession>A0A386H710</accession>
<gene>
    <name evidence="1" type="ORF">D4Z93_12635</name>
</gene>
<organism evidence="1 2">
    <name type="scientific">Clostridium fermenticellae</name>
    <dbReference type="NCBI Taxonomy" id="2068654"/>
    <lineage>
        <taxon>Bacteria</taxon>
        <taxon>Bacillati</taxon>
        <taxon>Bacillota</taxon>
        <taxon>Clostridia</taxon>
        <taxon>Eubacteriales</taxon>
        <taxon>Clostridiaceae</taxon>
        <taxon>Clostridium</taxon>
    </lineage>
</organism>
<dbReference type="EMBL" id="CP032416">
    <property type="protein sequence ID" value="AYD41305.1"/>
    <property type="molecule type" value="Genomic_DNA"/>
</dbReference>
<dbReference type="Pfam" id="PF12646">
    <property type="entry name" value="DUF3783"/>
    <property type="match status" value="1"/>
</dbReference>
<dbReference type="AlphaFoldDB" id="A0A386H710"/>
<evidence type="ECO:0000313" key="2">
    <source>
        <dbReference type="Proteomes" id="UP000266301"/>
    </source>
</evidence>
<name>A0A386H710_9CLOT</name>